<reference evidence="2 3" key="1">
    <citation type="submission" date="2017-12" db="EMBL/GenBank/DDBJ databases">
        <title>Comparative genomics of Botrytis spp.</title>
        <authorList>
            <person name="Valero-Jimenez C.A."/>
            <person name="Tapia P."/>
            <person name="Veloso J."/>
            <person name="Silva-Moreno E."/>
            <person name="Staats M."/>
            <person name="Valdes J.H."/>
            <person name="Van Kan J.A.L."/>
        </authorList>
    </citation>
    <scope>NUCLEOTIDE SEQUENCE [LARGE SCALE GENOMIC DNA]</scope>
    <source>
        <strain evidence="2 3">Bh0001</strain>
    </source>
</reference>
<sequence length="108" mass="11865">MPGLQYKEPQKANETYGALSKLQTVDEASETNDKANSKESTSEQQGKLTDESILDRLETVASLGASDPRVMMTKKQGRLAERLSLVQFDAFGSRNDVFGDDDGDICMD</sequence>
<dbReference type="AlphaFoldDB" id="A0A4Z1GVY4"/>
<gene>
    <name evidence="2" type="ORF">BHYA_0034g00070</name>
</gene>
<organism evidence="2 3">
    <name type="scientific">Botrytis hyacinthi</name>
    <dbReference type="NCBI Taxonomy" id="278943"/>
    <lineage>
        <taxon>Eukaryota</taxon>
        <taxon>Fungi</taxon>
        <taxon>Dikarya</taxon>
        <taxon>Ascomycota</taxon>
        <taxon>Pezizomycotina</taxon>
        <taxon>Leotiomycetes</taxon>
        <taxon>Helotiales</taxon>
        <taxon>Sclerotiniaceae</taxon>
        <taxon>Botrytis</taxon>
    </lineage>
</organism>
<evidence type="ECO:0000313" key="2">
    <source>
        <dbReference type="EMBL" id="TGO40588.1"/>
    </source>
</evidence>
<keyword evidence="3" id="KW-1185">Reference proteome</keyword>
<proteinExistence type="predicted"/>
<comment type="caution">
    <text evidence="2">The sequence shown here is derived from an EMBL/GenBank/DDBJ whole genome shotgun (WGS) entry which is preliminary data.</text>
</comment>
<name>A0A4Z1GVY4_9HELO</name>
<feature type="region of interest" description="Disordered" evidence="1">
    <location>
        <begin position="1"/>
        <end position="53"/>
    </location>
</feature>
<dbReference type="Proteomes" id="UP000297814">
    <property type="component" value="Unassembled WGS sequence"/>
</dbReference>
<evidence type="ECO:0000256" key="1">
    <source>
        <dbReference type="SAM" id="MobiDB-lite"/>
    </source>
</evidence>
<feature type="compositionally biased region" description="Basic and acidic residues" evidence="1">
    <location>
        <begin position="31"/>
        <end position="41"/>
    </location>
</feature>
<evidence type="ECO:0000313" key="3">
    <source>
        <dbReference type="Proteomes" id="UP000297814"/>
    </source>
</evidence>
<accession>A0A4Z1GVY4</accession>
<protein>
    <submittedName>
        <fullName evidence="2">Uncharacterized protein</fullName>
    </submittedName>
</protein>
<dbReference type="EMBL" id="PQXK01000034">
    <property type="protein sequence ID" value="TGO40588.1"/>
    <property type="molecule type" value="Genomic_DNA"/>
</dbReference>